<dbReference type="GO" id="GO:0000226">
    <property type="term" value="P:microtubule cytoskeleton organization"/>
    <property type="evidence" value="ECO:0007669"/>
    <property type="project" value="TreeGrafter"/>
</dbReference>
<dbReference type="InterPro" id="IPR011989">
    <property type="entry name" value="ARM-like"/>
</dbReference>
<organism evidence="4 5">
    <name type="scientific">Furculomyces boomerangus</name>
    <dbReference type="NCBI Taxonomy" id="61424"/>
    <lineage>
        <taxon>Eukaryota</taxon>
        <taxon>Fungi</taxon>
        <taxon>Fungi incertae sedis</taxon>
        <taxon>Zoopagomycota</taxon>
        <taxon>Kickxellomycotina</taxon>
        <taxon>Harpellomycetes</taxon>
        <taxon>Harpellales</taxon>
        <taxon>Harpellaceae</taxon>
        <taxon>Furculomyces</taxon>
    </lineage>
</organism>
<dbReference type="InterPro" id="IPR033162">
    <property type="entry name" value="TBCD"/>
</dbReference>
<feature type="domain" description="Tubulin-folding cofactor D ARM repeats" evidence="3">
    <location>
        <begin position="445"/>
        <end position="569"/>
    </location>
</feature>
<dbReference type="Proteomes" id="UP000245699">
    <property type="component" value="Unassembled WGS sequence"/>
</dbReference>
<dbReference type="InterPro" id="IPR016024">
    <property type="entry name" value="ARM-type_fold"/>
</dbReference>
<dbReference type="Pfam" id="PF23579">
    <property type="entry name" value="ARM_TBCD"/>
    <property type="match status" value="1"/>
</dbReference>
<dbReference type="Pfam" id="PF25767">
    <property type="entry name" value="ARM_TBCD_2nd"/>
    <property type="match status" value="2"/>
</dbReference>
<sequence length="1294" mass="146293">METSQNQQILARTHREESGFKEAEEYFELANSLYRATIQNHDWNENEFGLSINYASNIKQHSLQHLEKSTKHLIKILGRYQETPSLLDKDIELMVKIPLLLIEKFITQNTPIDNPVFPEDPIIDLLFRLLVEIANVRGIKKIIKFFSCKVESIEPVLEYLAYTLKTKETNGGNPKRNQTSTINSIYAEFGSKSAQLNDITHILLHWLALLANVPMDLRLIDSETSIVKKYNLDVSSITSIGIFDYTEPSLALDWLIIGLHRCYYGIGIENETASRLVGQLVKRTDISKFYLNQTLEIFNFSMNELMTKETQELSLTEVYKLNNLLVGLFNILSVIGISITEAHENDLVKHLELMWTSLKKSVDVDSLLIEEMISFLLDMISSKETVVRWSAVKGISRICCEVGSDEMTTDIVNTILSTFEESTLEKHVDFALADNWWERVDVSLTSNSSWHGCCLCLAEMLRLGLVKSESMFSKIVPFLLAALKYEIMRGGHMVGDNVRDAACYMAWCLARSDFKKAFLKDLVNELAKTLVCVMLFDKEVHVRRAASAAFQEFVGRSGSEGGVEFPHGIDVLLLADFYTVGNLQLVPEVAAKISLFDSYCKSITTHISLFPIFQIDNKIQLIAADSLERIFVAKKDDSEYMNFVFNSILPYFVSLVNSPESAIRTGSILGIRAFFSQKELYENIKNISLHNSKISQYVADVLNLPTTIHKSYLTGIVGSDTLISSLCGLGGYLAVNSNIDFASVYSKWESVFLLAFSKDNHDLQLKISKIWTKICFSIKFEIPYENLIDRIYEKASSFMESPTKNGSILALSCTNAFQNPETSEKVLNLLVDILVNENKNNSVESVRNAAITLGAFYSKENDNMKNDISLLNQKKLFLIRNLVYYGFSNYQSDHRGDVGSWVRLASINSVIQILSTFHNDLPIDTELYTILVSNCLELCASLQSNLRHQAGQLLSLLLSLKTNNSENMELARKIGTKLFGNYPEFEPPIDYISKNEAFTRLSQTFTAENNKLVDKKLLTGFVLAAGNLSESVSQSASAAFIQIFSKAEDNHKVYLLNLLIEMHSELNSVEPESKANDNLNQRQNTNPAVLLVGDKATSKGSSNTDIDSKNRLLLPLLRMIDLLFADQVFYFPGSEKPIDQIFFQVRKSAFKSRNLNRLMVCQKLYLEFAFFSLKMAKTCIVLLANYLKHPLPKVRQNAADHLYSFISLFEDYYPDSTMVVKTDSFFKEQTLNGPSQNGNQDTELEDLDEEDALTKVSNVLLETNWMNPIPMLKVAPTYVIDTIKVIANGIKDQN</sequence>
<dbReference type="SUPFAM" id="SSF48371">
    <property type="entry name" value="ARM repeat"/>
    <property type="match status" value="1"/>
</dbReference>
<evidence type="ECO:0000259" key="2">
    <source>
        <dbReference type="Pfam" id="PF12612"/>
    </source>
</evidence>
<dbReference type="PANTHER" id="PTHR12658:SF0">
    <property type="entry name" value="TUBULIN-SPECIFIC CHAPERONE D"/>
    <property type="match status" value="1"/>
</dbReference>
<dbReference type="EMBL" id="MBFT01000400">
    <property type="protein sequence ID" value="PVU91726.1"/>
    <property type="molecule type" value="Genomic_DNA"/>
</dbReference>
<dbReference type="GO" id="GO:0048487">
    <property type="term" value="F:beta-tubulin binding"/>
    <property type="evidence" value="ECO:0007669"/>
    <property type="project" value="InterPro"/>
</dbReference>
<dbReference type="InterPro" id="IPR058033">
    <property type="entry name" value="ARM_TBCD_2nd"/>
</dbReference>
<dbReference type="InterPro" id="IPR022577">
    <property type="entry name" value="TBCD_C"/>
</dbReference>
<dbReference type="GO" id="GO:0005096">
    <property type="term" value="F:GTPase activator activity"/>
    <property type="evidence" value="ECO:0007669"/>
    <property type="project" value="InterPro"/>
</dbReference>
<feature type="domain" description="Tubulin-folding cofactor D C-terminal" evidence="2">
    <location>
        <begin position="945"/>
        <end position="1059"/>
    </location>
</feature>
<protein>
    <submittedName>
        <fullName evidence="4">Uncharacterized protein</fullName>
    </submittedName>
</protein>
<evidence type="ECO:0000313" key="4">
    <source>
        <dbReference type="EMBL" id="PVU91726.1"/>
    </source>
</evidence>
<evidence type="ECO:0000256" key="1">
    <source>
        <dbReference type="ARBA" id="ARBA00023186"/>
    </source>
</evidence>
<feature type="domain" description="Tubulin-folding cofactor D ARM repeats" evidence="3">
    <location>
        <begin position="357"/>
        <end position="425"/>
    </location>
</feature>
<keyword evidence="5" id="KW-1185">Reference proteome</keyword>
<dbReference type="Gene3D" id="1.25.10.10">
    <property type="entry name" value="Leucine-rich Repeat Variant"/>
    <property type="match status" value="1"/>
</dbReference>
<reference evidence="4 5" key="1">
    <citation type="journal article" date="2018" name="MBio">
        <title>Comparative Genomics Reveals the Core Gene Toolbox for the Fungus-Insect Symbiosis.</title>
        <authorList>
            <person name="Wang Y."/>
            <person name="Stata M."/>
            <person name="Wang W."/>
            <person name="Stajich J.E."/>
            <person name="White M.M."/>
            <person name="Moncalvo J.M."/>
        </authorList>
    </citation>
    <scope>NUCLEOTIDE SEQUENCE [LARGE SCALE GENOMIC DNA]</scope>
    <source>
        <strain evidence="4 5">AUS-77-4</strain>
    </source>
</reference>
<dbReference type="GO" id="GO:0007021">
    <property type="term" value="P:tubulin complex assembly"/>
    <property type="evidence" value="ECO:0007669"/>
    <property type="project" value="InterPro"/>
</dbReference>
<evidence type="ECO:0000259" key="3">
    <source>
        <dbReference type="Pfam" id="PF25767"/>
    </source>
</evidence>
<gene>
    <name evidence="4" type="ORF">BB559_004008</name>
</gene>
<dbReference type="Pfam" id="PF12612">
    <property type="entry name" value="TFCD_C"/>
    <property type="match status" value="1"/>
</dbReference>
<keyword evidence="1" id="KW-0143">Chaperone</keyword>
<evidence type="ECO:0000313" key="5">
    <source>
        <dbReference type="Proteomes" id="UP000245699"/>
    </source>
</evidence>
<dbReference type="OrthoDB" id="10253476at2759"/>
<accession>A0A2T9YHA0</accession>
<name>A0A2T9YHA0_9FUNG</name>
<dbReference type="PANTHER" id="PTHR12658">
    <property type="entry name" value="BETA-TUBULIN COFACTOR D"/>
    <property type="match status" value="1"/>
</dbReference>
<dbReference type="STRING" id="61424.A0A2T9YHA0"/>
<comment type="caution">
    <text evidence="4">The sequence shown here is derived from an EMBL/GenBank/DDBJ whole genome shotgun (WGS) entry which is preliminary data.</text>
</comment>
<dbReference type="GO" id="GO:0007023">
    <property type="term" value="P:post-chaperonin tubulin folding pathway"/>
    <property type="evidence" value="ECO:0007669"/>
    <property type="project" value="InterPro"/>
</dbReference>
<proteinExistence type="predicted"/>